<dbReference type="GO" id="GO:0008253">
    <property type="term" value="F:5'-nucleotidase activity"/>
    <property type="evidence" value="ECO:0007669"/>
    <property type="project" value="InterPro"/>
</dbReference>
<sequence length="304" mass="34271">MPVTLEGKLVIAISSRALFDLDDSNKIFEEKGEDEYTAYQIEHENEVLGQGVAFPLIKRLLELRNPETNEDMVEIVLVSKNDPNTGLRVLNSIESYQLNITRAAFSRGRTPYKYLKAFNADLFLSANPDDVKLALENGYASATIYTGTPYREDENFDEIRIAFDGDAVIFSDESEKIYQEKGLEEFKRFEKENREIPMAPGPFKAFLTALNNLQNVYKNADKKPIRTALVTARNAPAHARAIKTLREWGIGVDEAFFLGGLDKAPILESFNPHIFFDDQHTYCITASKVVPTGHVPIGVKNSRK</sequence>
<dbReference type="PANTHER" id="PTHR31367">
    <property type="entry name" value="CYTOSOLIC 5'-NUCLEOTIDASE 1 FAMILY MEMBER"/>
    <property type="match status" value="1"/>
</dbReference>
<dbReference type="AlphaFoldDB" id="A0A212LQ40"/>
<organism evidence="1">
    <name type="scientific">uncultured Sporomusa sp</name>
    <dbReference type="NCBI Taxonomy" id="307249"/>
    <lineage>
        <taxon>Bacteria</taxon>
        <taxon>Bacillati</taxon>
        <taxon>Bacillota</taxon>
        <taxon>Negativicutes</taxon>
        <taxon>Selenomonadales</taxon>
        <taxon>Sporomusaceae</taxon>
        <taxon>Sporomusa</taxon>
        <taxon>environmental samples</taxon>
    </lineage>
</organism>
<dbReference type="PANTHER" id="PTHR31367:SF5">
    <property type="entry name" value="CYTOSOLIC 5'-NUCLEOTIDASE 1A"/>
    <property type="match status" value="1"/>
</dbReference>
<reference evidence="1" key="1">
    <citation type="submission" date="2016-08" db="EMBL/GenBank/DDBJ databases">
        <authorList>
            <person name="Seilhamer J.J."/>
        </authorList>
    </citation>
    <scope>NUCLEOTIDE SEQUENCE</scope>
    <source>
        <strain evidence="1">86</strain>
    </source>
</reference>
<proteinExistence type="predicted"/>
<dbReference type="RefSeq" id="WP_075755823.1">
    <property type="nucleotide sequence ID" value="NZ_LT608335.1"/>
</dbReference>
<dbReference type="Pfam" id="PF06189">
    <property type="entry name" value="5-nucleotidase"/>
    <property type="match status" value="1"/>
</dbReference>
<protein>
    <submittedName>
        <fullName evidence="1">5-nucleotidase</fullName>
    </submittedName>
</protein>
<dbReference type="GO" id="GO:0000166">
    <property type="term" value="F:nucleotide binding"/>
    <property type="evidence" value="ECO:0007669"/>
    <property type="project" value="InterPro"/>
</dbReference>
<accession>A0A212LQ40</accession>
<dbReference type="GO" id="GO:0000287">
    <property type="term" value="F:magnesium ion binding"/>
    <property type="evidence" value="ECO:0007669"/>
    <property type="project" value="InterPro"/>
</dbReference>
<name>A0A212LQ40_9FIRM</name>
<dbReference type="GO" id="GO:0009117">
    <property type="term" value="P:nucleotide metabolic process"/>
    <property type="evidence" value="ECO:0007669"/>
    <property type="project" value="InterPro"/>
</dbReference>
<dbReference type="GO" id="GO:0005737">
    <property type="term" value="C:cytoplasm"/>
    <property type="evidence" value="ECO:0007669"/>
    <property type="project" value="InterPro"/>
</dbReference>
<evidence type="ECO:0000313" key="1">
    <source>
        <dbReference type="EMBL" id="SCM79715.1"/>
    </source>
</evidence>
<dbReference type="EMBL" id="FMJE01000003">
    <property type="protein sequence ID" value="SCM79715.1"/>
    <property type="molecule type" value="Genomic_DNA"/>
</dbReference>
<dbReference type="InterPro" id="IPR010394">
    <property type="entry name" value="5-nucleotidase"/>
</dbReference>
<gene>
    <name evidence="1" type="ORF">KL86SPO_30059</name>
</gene>